<feature type="compositionally biased region" description="Low complexity" evidence="2">
    <location>
        <begin position="381"/>
        <end position="424"/>
    </location>
</feature>
<proteinExistence type="inferred from homology"/>
<comment type="similarity">
    <text evidence="1">Belongs to the peptidase C14A family.</text>
</comment>
<dbReference type="Gene3D" id="3.40.50.1460">
    <property type="match status" value="1"/>
</dbReference>
<protein>
    <submittedName>
        <fullName evidence="4">Caspase domain-containing protein</fullName>
    </submittedName>
</protein>
<evidence type="ECO:0000313" key="4">
    <source>
        <dbReference type="EMBL" id="MFC3180916.1"/>
    </source>
</evidence>
<keyword evidence="5" id="KW-1185">Reference proteome</keyword>
<evidence type="ECO:0000259" key="3">
    <source>
        <dbReference type="PROSITE" id="PS50208"/>
    </source>
</evidence>
<reference evidence="5" key="1">
    <citation type="journal article" date="2019" name="Int. J. Syst. Evol. Microbiol.">
        <title>The Global Catalogue of Microorganisms (GCM) 10K type strain sequencing project: providing services to taxonomists for standard genome sequencing and annotation.</title>
        <authorList>
            <consortium name="The Broad Institute Genomics Platform"/>
            <consortium name="The Broad Institute Genome Sequencing Center for Infectious Disease"/>
            <person name="Wu L."/>
            <person name="Ma J."/>
        </authorList>
    </citation>
    <scope>NUCLEOTIDE SEQUENCE [LARGE SCALE GENOMIC DNA]</scope>
    <source>
        <strain evidence="5">KCTC 52039</strain>
    </source>
</reference>
<feature type="domain" description="Caspase family p20" evidence="3">
    <location>
        <begin position="30"/>
        <end position="159"/>
    </location>
</feature>
<dbReference type="SMART" id="SM00115">
    <property type="entry name" value="CASc"/>
    <property type="match status" value="1"/>
</dbReference>
<evidence type="ECO:0000313" key="5">
    <source>
        <dbReference type="Proteomes" id="UP001595547"/>
    </source>
</evidence>
<sequence length="442" mass="46817">MFDRLGHFLRLCLLGIWALALLPAVAEAAGRKLALVVGNQAYTQLPGLSTPVEDAQALSNALRNLGFEVTLLTDVGPAVFQAVLGTFAEQVDESDTVLFYYAGHAFQKDGINHLVPVNARLADARSLDTETWRLDDIAKALKGKTNQLLLFVDACRDNPLPEAVRTVAEAGGLAQFDGGAGTFVAFATAPGQVAWDKTAGAVNSPFTAALLAHITKPGQNISDLMIAVRNDVETATDGKQTPWEQSSLREQFYFVPPAVNATADEALPEFEVVADQNTALAPPPGIAVIGQGVGDDKLASLQTDTRSTNQPLPENLALGVQTELDRIGCYGMRVDGDWGNGSRRAMTAYYEAKKLPPGDLEPTEAVYRALLAEPENTCEKAAVATKAPSKAPSKSSTKSSTTKKASTTTKKATTTTKKAATAAPAEKKGPKCKFMVIAVVCS</sequence>
<dbReference type="RefSeq" id="WP_380072534.1">
    <property type="nucleotide sequence ID" value="NZ_JBHRTO010000001.1"/>
</dbReference>
<accession>A0ABV7IWQ3</accession>
<dbReference type="Pfam" id="PF00656">
    <property type="entry name" value="Peptidase_C14"/>
    <property type="match status" value="1"/>
</dbReference>
<dbReference type="InterPro" id="IPR015917">
    <property type="entry name" value="Pept_C14A"/>
</dbReference>
<dbReference type="InterPro" id="IPR001309">
    <property type="entry name" value="Pept_C14_p20"/>
</dbReference>
<evidence type="ECO:0000256" key="2">
    <source>
        <dbReference type="SAM" id="MobiDB-lite"/>
    </source>
</evidence>
<organism evidence="4 5">
    <name type="scientific">Cypionkella sinensis</name>
    <dbReference type="NCBI Taxonomy" id="1756043"/>
    <lineage>
        <taxon>Bacteria</taxon>
        <taxon>Pseudomonadati</taxon>
        <taxon>Pseudomonadota</taxon>
        <taxon>Alphaproteobacteria</taxon>
        <taxon>Rhodobacterales</taxon>
        <taxon>Paracoccaceae</taxon>
        <taxon>Cypionkella</taxon>
    </lineage>
</organism>
<dbReference type="PROSITE" id="PS50208">
    <property type="entry name" value="CASPASE_P20"/>
    <property type="match status" value="1"/>
</dbReference>
<feature type="region of interest" description="Disordered" evidence="2">
    <location>
        <begin position="381"/>
        <end position="428"/>
    </location>
</feature>
<dbReference type="InterPro" id="IPR011600">
    <property type="entry name" value="Pept_C14_caspase"/>
</dbReference>
<dbReference type="EMBL" id="JBHRTO010000001">
    <property type="protein sequence ID" value="MFC3180916.1"/>
    <property type="molecule type" value="Genomic_DNA"/>
</dbReference>
<dbReference type="InterPro" id="IPR052039">
    <property type="entry name" value="Caspase-related_regulators"/>
</dbReference>
<dbReference type="InterPro" id="IPR029030">
    <property type="entry name" value="Caspase-like_dom_sf"/>
</dbReference>
<dbReference type="SUPFAM" id="SSF52129">
    <property type="entry name" value="Caspase-like"/>
    <property type="match status" value="1"/>
</dbReference>
<gene>
    <name evidence="4" type="ORF">ACFOGH_07945</name>
</gene>
<evidence type="ECO:0000256" key="1">
    <source>
        <dbReference type="ARBA" id="ARBA00010134"/>
    </source>
</evidence>
<comment type="caution">
    <text evidence="4">The sequence shown here is derived from an EMBL/GenBank/DDBJ whole genome shotgun (WGS) entry which is preliminary data.</text>
</comment>
<dbReference type="PANTHER" id="PTHR22576">
    <property type="entry name" value="MUCOSA ASSOCIATED LYMPHOID TISSUE LYMPHOMA TRANSLOCATION PROTEIN 1/PARACASPASE"/>
    <property type="match status" value="1"/>
</dbReference>
<name>A0ABV7IWQ3_9RHOB</name>
<dbReference type="PANTHER" id="PTHR22576:SF37">
    <property type="entry name" value="MUCOSA-ASSOCIATED LYMPHOID TISSUE LYMPHOMA TRANSLOCATION PROTEIN 1"/>
    <property type="match status" value="1"/>
</dbReference>
<dbReference type="Proteomes" id="UP001595547">
    <property type="component" value="Unassembled WGS sequence"/>
</dbReference>